<name>A0ABR0EXV5_ZASCE</name>
<keyword evidence="2" id="KW-1185">Reference proteome</keyword>
<protein>
    <submittedName>
        <fullName evidence="1">Uncharacterized protein</fullName>
    </submittedName>
</protein>
<dbReference type="EMBL" id="JAXOVC010000002">
    <property type="protein sequence ID" value="KAK4505688.1"/>
    <property type="molecule type" value="Genomic_DNA"/>
</dbReference>
<proteinExistence type="predicted"/>
<gene>
    <name evidence="1" type="ORF">PRZ48_003653</name>
</gene>
<sequence>MRWTKRWYLDIKGIQRMTFKKKHPKKGRASLHTQLPPADQKGLLDLVLQNGMLRIRQGRSSVLVAVVEDELKQENNEPRGRRMRVAKGFDLAVASAMCFLFYNGTSDKADHKRRK</sequence>
<comment type="caution">
    <text evidence="1">The sequence shown here is derived from an EMBL/GenBank/DDBJ whole genome shotgun (WGS) entry which is preliminary data.</text>
</comment>
<dbReference type="Proteomes" id="UP001305779">
    <property type="component" value="Unassembled WGS sequence"/>
</dbReference>
<organism evidence="1 2">
    <name type="scientific">Zasmidium cellare</name>
    <name type="common">Wine cellar mold</name>
    <name type="synonym">Racodium cellare</name>
    <dbReference type="NCBI Taxonomy" id="395010"/>
    <lineage>
        <taxon>Eukaryota</taxon>
        <taxon>Fungi</taxon>
        <taxon>Dikarya</taxon>
        <taxon>Ascomycota</taxon>
        <taxon>Pezizomycotina</taxon>
        <taxon>Dothideomycetes</taxon>
        <taxon>Dothideomycetidae</taxon>
        <taxon>Mycosphaerellales</taxon>
        <taxon>Mycosphaerellaceae</taxon>
        <taxon>Zasmidium</taxon>
    </lineage>
</organism>
<evidence type="ECO:0000313" key="1">
    <source>
        <dbReference type="EMBL" id="KAK4505688.1"/>
    </source>
</evidence>
<reference evidence="1 2" key="1">
    <citation type="journal article" date="2023" name="G3 (Bethesda)">
        <title>A chromosome-level genome assembly of Zasmidium syzygii isolated from banana leaves.</title>
        <authorList>
            <person name="van Westerhoven A.C."/>
            <person name="Mehrabi R."/>
            <person name="Talebi R."/>
            <person name="Steentjes M.B.F."/>
            <person name="Corcolon B."/>
            <person name="Chong P.A."/>
            <person name="Kema G.H.J."/>
            <person name="Seidl M.F."/>
        </authorList>
    </citation>
    <scope>NUCLEOTIDE SEQUENCE [LARGE SCALE GENOMIC DNA]</scope>
    <source>
        <strain evidence="1 2">P124</strain>
    </source>
</reference>
<accession>A0ABR0EXV5</accession>
<evidence type="ECO:0000313" key="2">
    <source>
        <dbReference type="Proteomes" id="UP001305779"/>
    </source>
</evidence>